<gene>
    <name evidence="1" type="ORF">GCM10010468_30500</name>
</gene>
<organism evidence="1 2">
    <name type="scientific">Actinocorallia longicatena</name>
    <dbReference type="NCBI Taxonomy" id="111803"/>
    <lineage>
        <taxon>Bacteria</taxon>
        <taxon>Bacillati</taxon>
        <taxon>Actinomycetota</taxon>
        <taxon>Actinomycetes</taxon>
        <taxon>Streptosporangiales</taxon>
        <taxon>Thermomonosporaceae</taxon>
        <taxon>Actinocorallia</taxon>
    </lineage>
</organism>
<comment type="caution">
    <text evidence="1">The sequence shown here is derived from an EMBL/GenBank/DDBJ whole genome shotgun (WGS) entry which is preliminary data.</text>
</comment>
<reference evidence="2" key="1">
    <citation type="journal article" date="2019" name="Int. J. Syst. Evol. Microbiol.">
        <title>The Global Catalogue of Microorganisms (GCM) 10K type strain sequencing project: providing services to taxonomists for standard genome sequencing and annotation.</title>
        <authorList>
            <consortium name="The Broad Institute Genomics Platform"/>
            <consortium name="The Broad Institute Genome Sequencing Center for Infectious Disease"/>
            <person name="Wu L."/>
            <person name="Ma J."/>
        </authorList>
    </citation>
    <scope>NUCLEOTIDE SEQUENCE [LARGE SCALE GENOMIC DNA]</scope>
    <source>
        <strain evidence="2">JCM 9377</strain>
    </source>
</reference>
<evidence type="ECO:0000313" key="1">
    <source>
        <dbReference type="EMBL" id="GAA3211678.1"/>
    </source>
</evidence>
<protein>
    <submittedName>
        <fullName evidence="1">Uncharacterized protein</fullName>
    </submittedName>
</protein>
<dbReference type="EMBL" id="BAAAUV010000006">
    <property type="protein sequence ID" value="GAA3211678.1"/>
    <property type="molecule type" value="Genomic_DNA"/>
</dbReference>
<keyword evidence="2" id="KW-1185">Reference proteome</keyword>
<evidence type="ECO:0000313" key="2">
    <source>
        <dbReference type="Proteomes" id="UP001501237"/>
    </source>
</evidence>
<proteinExistence type="predicted"/>
<name>A0ABP6QEJ1_9ACTN</name>
<dbReference type="Proteomes" id="UP001501237">
    <property type="component" value="Unassembled WGS sequence"/>
</dbReference>
<accession>A0ABP6QEJ1</accession>
<sequence>MRSVTDTDAWPDRPAMYFFRLLARLVSRLVSMFVAVTRPASPSAACAATGATATAAASDNAVIRGNLMPDSLLGAD</sequence>